<dbReference type="PANTHER" id="PTHR33048:SF161">
    <property type="entry name" value="INTEGRAL MEMBRANE PROTEIN"/>
    <property type="match status" value="1"/>
</dbReference>
<dbReference type="PANTHER" id="PTHR33048">
    <property type="entry name" value="PTH11-LIKE INTEGRAL MEMBRANE PROTEIN (AFU_ORTHOLOGUE AFUA_5G11245)"/>
    <property type="match status" value="1"/>
</dbReference>
<keyword evidence="3 7" id="KW-1133">Transmembrane helix</keyword>
<dbReference type="AlphaFoldDB" id="A0A2B7YAE7"/>
<protein>
    <recommendedName>
        <fullName evidence="8">Rhodopsin domain-containing protein</fullName>
    </recommendedName>
</protein>
<feature type="region of interest" description="Disordered" evidence="6">
    <location>
        <begin position="186"/>
        <end position="205"/>
    </location>
</feature>
<feature type="domain" description="Rhodopsin" evidence="8">
    <location>
        <begin position="1"/>
        <end position="167"/>
    </location>
</feature>
<comment type="caution">
    <text evidence="9">The sequence shown here is derived from an EMBL/GenBank/DDBJ whole genome shotgun (WGS) entry which is preliminary data.</text>
</comment>
<reference evidence="9 10" key="1">
    <citation type="submission" date="2017-10" db="EMBL/GenBank/DDBJ databases">
        <title>Comparative genomics in systemic dimorphic fungi from Ajellomycetaceae.</title>
        <authorList>
            <person name="Munoz J.F."/>
            <person name="Mcewen J.G."/>
            <person name="Clay O.K."/>
            <person name="Cuomo C.A."/>
        </authorList>
    </citation>
    <scope>NUCLEOTIDE SEQUENCE [LARGE SCALE GENOMIC DNA]</scope>
    <source>
        <strain evidence="9 10">UAMH7299</strain>
    </source>
</reference>
<name>A0A2B7YAE7_POLH7</name>
<feature type="transmembrane region" description="Helical" evidence="7">
    <location>
        <begin position="69"/>
        <end position="95"/>
    </location>
</feature>
<dbReference type="EMBL" id="PDNA01000060">
    <property type="protein sequence ID" value="PGH18013.1"/>
    <property type="molecule type" value="Genomic_DNA"/>
</dbReference>
<evidence type="ECO:0000256" key="4">
    <source>
        <dbReference type="ARBA" id="ARBA00023136"/>
    </source>
</evidence>
<dbReference type="Proteomes" id="UP000224634">
    <property type="component" value="Unassembled WGS sequence"/>
</dbReference>
<keyword evidence="2 7" id="KW-0812">Transmembrane</keyword>
<evidence type="ECO:0000256" key="1">
    <source>
        <dbReference type="ARBA" id="ARBA00004141"/>
    </source>
</evidence>
<dbReference type="InterPro" id="IPR052337">
    <property type="entry name" value="SAT4-like"/>
</dbReference>
<comment type="similarity">
    <text evidence="5">Belongs to the SAT4 family.</text>
</comment>
<evidence type="ECO:0000256" key="7">
    <source>
        <dbReference type="SAM" id="Phobius"/>
    </source>
</evidence>
<comment type="subcellular location">
    <subcellularLocation>
        <location evidence="1">Membrane</location>
        <topology evidence="1">Multi-pass membrane protein</topology>
    </subcellularLocation>
</comment>
<dbReference type="STRING" id="1447883.A0A2B7YAE7"/>
<evidence type="ECO:0000256" key="6">
    <source>
        <dbReference type="SAM" id="MobiDB-lite"/>
    </source>
</evidence>
<organism evidence="9 10">
    <name type="scientific">Polytolypa hystricis (strain UAMH7299)</name>
    <dbReference type="NCBI Taxonomy" id="1447883"/>
    <lineage>
        <taxon>Eukaryota</taxon>
        <taxon>Fungi</taxon>
        <taxon>Dikarya</taxon>
        <taxon>Ascomycota</taxon>
        <taxon>Pezizomycotina</taxon>
        <taxon>Eurotiomycetes</taxon>
        <taxon>Eurotiomycetidae</taxon>
        <taxon>Onygenales</taxon>
        <taxon>Onygenales incertae sedis</taxon>
        <taxon>Polytolypa</taxon>
    </lineage>
</organism>
<gene>
    <name evidence="9" type="ORF">AJ80_04634</name>
</gene>
<evidence type="ECO:0000256" key="3">
    <source>
        <dbReference type="ARBA" id="ARBA00022989"/>
    </source>
</evidence>
<dbReference type="Pfam" id="PF20684">
    <property type="entry name" value="Fung_rhodopsin"/>
    <property type="match status" value="1"/>
</dbReference>
<evidence type="ECO:0000256" key="2">
    <source>
        <dbReference type="ARBA" id="ARBA00022692"/>
    </source>
</evidence>
<evidence type="ECO:0000256" key="5">
    <source>
        <dbReference type="ARBA" id="ARBA00038359"/>
    </source>
</evidence>
<evidence type="ECO:0000259" key="8">
    <source>
        <dbReference type="Pfam" id="PF20684"/>
    </source>
</evidence>
<keyword evidence="4 7" id="KW-0472">Membrane</keyword>
<evidence type="ECO:0000313" key="9">
    <source>
        <dbReference type="EMBL" id="PGH18013.1"/>
    </source>
</evidence>
<feature type="transmembrane region" description="Helical" evidence="7">
    <location>
        <begin position="107"/>
        <end position="127"/>
    </location>
</feature>
<dbReference type="InterPro" id="IPR049326">
    <property type="entry name" value="Rhodopsin_dom_fungi"/>
</dbReference>
<accession>A0A2B7YAE7</accession>
<sequence>MTLFLVKMSILFFYLRVFKAEKRVRLFTKIYMGLIILWTIGNILLTFLLCRPFRSYWDIAVKGTCGDKIASFVALGVYNTITDFFILTLPIRTLWKLHLPKPRRFTLIGVFCFGLLVSILSIIRMVAVSRVDLANFPLTAVFSVFWSSVEPNAAVICVCLPMLQPILPRQFRERGDSISMIGDQEDVESPEGRFYMSPSSGGGGGPHILL</sequence>
<evidence type="ECO:0000313" key="10">
    <source>
        <dbReference type="Proteomes" id="UP000224634"/>
    </source>
</evidence>
<feature type="transmembrane region" description="Helical" evidence="7">
    <location>
        <begin position="26"/>
        <end position="49"/>
    </location>
</feature>
<keyword evidence="10" id="KW-1185">Reference proteome</keyword>
<dbReference type="OrthoDB" id="10058185at2759"/>
<dbReference type="GO" id="GO:0016020">
    <property type="term" value="C:membrane"/>
    <property type="evidence" value="ECO:0007669"/>
    <property type="project" value="UniProtKB-SubCell"/>
</dbReference>
<proteinExistence type="inferred from homology"/>